<gene>
    <name evidence="1" type="ORF">DFH07DRAFT_989645</name>
</gene>
<name>A0AAD7I3C6_9AGAR</name>
<accession>A0AAD7I3C6</accession>
<dbReference type="AlphaFoldDB" id="A0AAD7I3C6"/>
<proteinExistence type="predicted"/>
<sequence length="117" mass="13298">MAFFSGWNEFLRNLQRSTGHQAQKDGWKPINVTDSFKNWLPTDPVIMYLVRPPAEDMTNKPMCRPLPSSRPAQSYSRALLPITALDFSESYGTLVSASQDNSQPQVWDVYSTEPGWT</sequence>
<reference evidence="1" key="1">
    <citation type="submission" date="2023-03" db="EMBL/GenBank/DDBJ databases">
        <title>Massive genome expansion in bonnet fungi (Mycena s.s.) driven by repeated elements and novel gene families across ecological guilds.</title>
        <authorList>
            <consortium name="Lawrence Berkeley National Laboratory"/>
            <person name="Harder C.B."/>
            <person name="Miyauchi S."/>
            <person name="Viragh M."/>
            <person name="Kuo A."/>
            <person name="Thoen E."/>
            <person name="Andreopoulos B."/>
            <person name="Lu D."/>
            <person name="Skrede I."/>
            <person name="Drula E."/>
            <person name="Henrissat B."/>
            <person name="Morin E."/>
            <person name="Kohler A."/>
            <person name="Barry K."/>
            <person name="LaButti K."/>
            <person name="Morin E."/>
            <person name="Salamov A."/>
            <person name="Lipzen A."/>
            <person name="Mereny Z."/>
            <person name="Hegedus B."/>
            <person name="Baldrian P."/>
            <person name="Stursova M."/>
            <person name="Weitz H."/>
            <person name="Taylor A."/>
            <person name="Grigoriev I.V."/>
            <person name="Nagy L.G."/>
            <person name="Martin F."/>
            <person name="Kauserud H."/>
        </authorList>
    </citation>
    <scope>NUCLEOTIDE SEQUENCE</scope>
    <source>
        <strain evidence="1">CBHHK188m</strain>
    </source>
</reference>
<dbReference type="EMBL" id="JARJLG010000167">
    <property type="protein sequence ID" value="KAJ7733554.1"/>
    <property type="molecule type" value="Genomic_DNA"/>
</dbReference>
<protein>
    <submittedName>
        <fullName evidence="1">Uncharacterized protein</fullName>
    </submittedName>
</protein>
<evidence type="ECO:0000313" key="1">
    <source>
        <dbReference type="EMBL" id="KAJ7733554.1"/>
    </source>
</evidence>
<dbReference type="Proteomes" id="UP001215280">
    <property type="component" value="Unassembled WGS sequence"/>
</dbReference>
<comment type="caution">
    <text evidence="1">The sequence shown here is derived from an EMBL/GenBank/DDBJ whole genome shotgun (WGS) entry which is preliminary data.</text>
</comment>
<organism evidence="1 2">
    <name type="scientific">Mycena maculata</name>
    <dbReference type="NCBI Taxonomy" id="230809"/>
    <lineage>
        <taxon>Eukaryota</taxon>
        <taxon>Fungi</taxon>
        <taxon>Dikarya</taxon>
        <taxon>Basidiomycota</taxon>
        <taxon>Agaricomycotina</taxon>
        <taxon>Agaricomycetes</taxon>
        <taxon>Agaricomycetidae</taxon>
        <taxon>Agaricales</taxon>
        <taxon>Marasmiineae</taxon>
        <taxon>Mycenaceae</taxon>
        <taxon>Mycena</taxon>
    </lineage>
</organism>
<keyword evidence="2" id="KW-1185">Reference proteome</keyword>
<evidence type="ECO:0000313" key="2">
    <source>
        <dbReference type="Proteomes" id="UP001215280"/>
    </source>
</evidence>